<gene>
    <name evidence="1" type="ORF">Ani05nite_61960</name>
</gene>
<sequence length="152" mass="16364">MLAEESTSVIPNSIKVPVPWEYVAPHGALCLGVEPATDFDKRGQGDDQLRDKETGERIWLVKVLDLDPEAGKFGGTKEFKVKVVAPQQPVPPASMVPGYPPMVEFTGVTLTPYVDSQKCKGNGAKCRARQAWSIRASEMTAPQSAAKPAKAA</sequence>
<reference evidence="1" key="1">
    <citation type="submission" date="2021-01" db="EMBL/GenBank/DDBJ databases">
        <title>Whole genome shotgun sequence of Actinoplanes nipponensis NBRC 14063.</title>
        <authorList>
            <person name="Komaki H."/>
            <person name="Tamura T."/>
        </authorList>
    </citation>
    <scope>NUCLEOTIDE SEQUENCE</scope>
    <source>
        <strain evidence="1">NBRC 14063</strain>
    </source>
</reference>
<evidence type="ECO:0000313" key="2">
    <source>
        <dbReference type="Proteomes" id="UP000647172"/>
    </source>
</evidence>
<name>A0A919JNU1_9ACTN</name>
<dbReference type="AlphaFoldDB" id="A0A919JNU1"/>
<evidence type="ECO:0000313" key="1">
    <source>
        <dbReference type="EMBL" id="GIE52662.1"/>
    </source>
</evidence>
<proteinExistence type="predicted"/>
<dbReference type="EMBL" id="BOMQ01000074">
    <property type="protein sequence ID" value="GIE52662.1"/>
    <property type="molecule type" value="Genomic_DNA"/>
</dbReference>
<keyword evidence="2" id="KW-1185">Reference proteome</keyword>
<protein>
    <recommendedName>
        <fullName evidence="3">Plasmid replication, integration and excision activator</fullName>
    </recommendedName>
</protein>
<organism evidence="1 2">
    <name type="scientific">Actinoplanes nipponensis</name>
    <dbReference type="NCBI Taxonomy" id="135950"/>
    <lineage>
        <taxon>Bacteria</taxon>
        <taxon>Bacillati</taxon>
        <taxon>Actinomycetota</taxon>
        <taxon>Actinomycetes</taxon>
        <taxon>Micromonosporales</taxon>
        <taxon>Micromonosporaceae</taxon>
        <taxon>Actinoplanes</taxon>
    </lineage>
</organism>
<dbReference type="Proteomes" id="UP000647172">
    <property type="component" value="Unassembled WGS sequence"/>
</dbReference>
<comment type="caution">
    <text evidence="1">The sequence shown here is derived from an EMBL/GenBank/DDBJ whole genome shotgun (WGS) entry which is preliminary data.</text>
</comment>
<evidence type="ECO:0008006" key="3">
    <source>
        <dbReference type="Google" id="ProtNLM"/>
    </source>
</evidence>
<accession>A0A919JNU1</accession>